<dbReference type="Pfam" id="PF07690">
    <property type="entry name" value="MFS_1"/>
    <property type="match status" value="1"/>
</dbReference>
<feature type="transmembrane region" description="Helical" evidence="6">
    <location>
        <begin position="374"/>
        <end position="400"/>
    </location>
</feature>
<feature type="transmembrane region" description="Helical" evidence="6">
    <location>
        <begin position="39"/>
        <end position="62"/>
    </location>
</feature>
<feature type="transmembrane region" description="Helical" evidence="6">
    <location>
        <begin position="106"/>
        <end position="128"/>
    </location>
</feature>
<dbReference type="InterPro" id="IPR036259">
    <property type="entry name" value="MFS_trans_sf"/>
</dbReference>
<keyword evidence="3 6" id="KW-1133">Transmembrane helix</keyword>
<dbReference type="PANTHER" id="PTHR23501:SF154">
    <property type="entry name" value="MULTIDRUG-EFFLUX TRANSPORTER RV1634-RELATED"/>
    <property type="match status" value="1"/>
</dbReference>
<dbReference type="PANTHER" id="PTHR23501">
    <property type="entry name" value="MAJOR FACILITATOR SUPERFAMILY"/>
    <property type="match status" value="1"/>
</dbReference>
<accession>A0A6J6IG60</accession>
<feature type="transmembrane region" description="Helical" evidence="6">
    <location>
        <begin position="134"/>
        <end position="151"/>
    </location>
</feature>
<evidence type="ECO:0000256" key="1">
    <source>
        <dbReference type="ARBA" id="ARBA00004141"/>
    </source>
</evidence>
<dbReference type="Gene3D" id="1.20.1250.20">
    <property type="entry name" value="MFS general substrate transporter like domains"/>
    <property type="match status" value="1"/>
</dbReference>
<dbReference type="GO" id="GO:0022857">
    <property type="term" value="F:transmembrane transporter activity"/>
    <property type="evidence" value="ECO:0007669"/>
    <property type="project" value="InterPro"/>
</dbReference>
<dbReference type="Gene3D" id="1.20.1720.10">
    <property type="entry name" value="Multidrug resistance protein D"/>
    <property type="match status" value="1"/>
</dbReference>
<evidence type="ECO:0000256" key="5">
    <source>
        <dbReference type="SAM" id="MobiDB-lite"/>
    </source>
</evidence>
<gene>
    <name evidence="8" type="ORF">UFOPK1835_01838</name>
</gene>
<dbReference type="GO" id="GO:0005886">
    <property type="term" value="C:plasma membrane"/>
    <property type="evidence" value="ECO:0007669"/>
    <property type="project" value="TreeGrafter"/>
</dbReference>
<evidence type="ECO:0000259" key="7">
    <source>
        <dbReference type="PROSITE" id="PS50850"/>
    </source>
</evidence>
<evidence type="ECO:0000256" key="2">
    <source>
        <dbReference type="ARBA" id="ARBA00022692"/>
    </source>
</evidence>
<comment type="subcellular location">
    <subcellularLocation>
        <location evidence="1">Membrane</location>
        <topology evidence="1">Multi-pass membrane protein</topology>
    </subcellularLocation>
</comment>
<reference evidence="8" key="1">
    <citation type="submission" date="2020-05" db="EMBL/GenBank/DDBJ databases">
        <authorList>
            <person name="Chiriac C."/>
            <person name="Salcher M."/>
            <person name="Ghai R."/>
            <person name="Kavagutti S V."/>
        </authorList>
    </citation>
    <scope>NUCLEOTIDE SEQUENCE</scope>
</reference>
<name>A0A6J6IG60_9ZZZZ</name>
<dbReference type="AlphaFoldDB" id="A0A6J6IG60"/>
<feature type="transmembrane region" description="Helical" evidence="6">
    <location>
        <begin position="191"/>
        <end position="213"/>
    </location>
</feature>
<feature type="region of interest" description="Disordered" evidence="5">
    <location>
        <begin position="1"/>
        <end position="21"/>
    </location>
</feature>
<feature type="transmembrane region" description="Helical" evidence="6">
    <location>
        <begin position="225"/>
        <end position="245"/>
    </location>
</feature>
<keyword evidence="4 6" id="KW-0472">Membrane</keyword>
<feature type="transmembrane region" description="Helical" evidence="6">
    <location>
        <begin position="446"/>
        <end position="465"/>
    </location>
</feature>
<proteinExistence type="predicted"/>
<evidence type="ECO:0000256" key="3">
    <source>
        <dbReference type="ARBA" id="ARBA00022989"/>
    </source>
</evidence>
<protein>
    <submittedName>
        <fullName evidence="8">Unannotated protein</fullName>
    </submittedName>
</protein>
<evidence type="ECO:0000313" key="8">
    <source>
        <dbReference type="EMBL" id="CAB4621758.1"/>
    </source>
</evidence>
<keyword evidence="2 6" id="KW-0812">Transmembrane</keyword>
<dbReference type="PRINTS" id="PR01036">
    <property type="entry name" value="TCRTETB"/>
</dbReference>
<organism evidence="8">
    <name type="scientific">freshwater metagenome</name>
    <dbReference type="NCBI Taxonomy" id="449393"/>
    <lineage>
        <taxon>unclassified sequences</taxon>
        <taxon>metagenomes</taxon>
        <taxon>ecological metagenomes</taxon>
    </lineage>
</organism>
<feature type="transmembrane region" description="Helical" evidence="6">
    <location>
        <begin position="251"/>
        <end position="271"/>
    </location>
</feature>
<dbReference type="SUPFAM" id="SSF103473">
    <property type="entry name" value="MFS general substrate transporter"/>
    <property type="match status" value="1"/>
</dbReference>
<feature type="domain" description="Major facilitator superfamily (MFS) profile" evidence="7">
    <location>
        <begin position="40"/>
        <end position="474"/>
    </location>
</feature>
<sequence>MSETSNERGSDSSTDVDRGDVGAEVQESRSGVFAPGTRLLTSGLVMIVTLVAFEALAVATVMPLVENDLQDLSLYGWVFSAFFLGNLIGVVVAGSAADRMKPAVPFAIGLVVFSVGLVVGGVAGSMLVLVLGRALQGLGAGAMPAVSYVCIGRSYRPDQRPKMFALISSAWVIPSVFGPTLSGVIGETVGWRWVFLGLLPLCGVIGLIALAGIRKVPAADTHSGETNLGKAVLVALGAGLLLAGFGQHSWFLALPLVLVGSAIAVPAYRALTPPGTLRARPGLPATVAVRGLLNFAFFSADAYVPFVLTTMRGMSPAIGGLALTSASFTWTAASWIQARMIDRVGARKLVRIGMAAIAVACLGMILILSPAVPALLGIVVWGIGGFGIGLAYAPLSLVTLANAPEGQEGKISASLQLSDMLGVALGTGIAGVLVAGGASITGSNTAGLIATFTLGGAVGFATVFLSRRVPGRRELSS</sequence>
<feature type="transmembrane region" description="Helical" evidence="6">
    <location>
        <begin position="74"/>
        <end position="94"/>
    </location>
</feature>
<dbReference type="InterPro" id="IPR011701">
    <property type="entry name" value="MFS"/>
</dbReference>
<feature type="transmembrane region" description="Helical" evidence="6">
    <location>
        <begin position="292"/>
        <end position="311"/>
    </location>
</feature>
<evidence type="ECO:0000256" key="6">
    <source>
        <dbReference type="SAM" id="Phobius"/>
    </source>
</evidence>
<dbReference type="EMBL" id="CAEZUP010000107">
    <property type="protein sequence ID" value="CAB4621758.1"/>
    <property type="molecule type" value="Genomic_DNA"/>
</dbReference>
<feature type="transmembrane region" description="Helical" evidence="6">
    <location>
        <begin position="163"/>
        <end position="185"/>
    </location>
</feature>
<dbReference type="InterPro" id="IPR020846">
    <property type="entry name" value="MFS_dom"/>
</dbReference>
<feature type="transmembrane region" description="Helical" evidence="6">
    <location>
        <begin position="421"/>
        <end position="440"/>
    </location>
</feature>
<feature type="transmembrane region" description="Helical" evidence="6">
    <location>
        <begin position="317"/>
        <end position="337"/>
    </location>
</feature>
<feature type="transmembrane region" description="Helical" evidence="6">
    <location>
        <begin position="349"/>
        <end position="368"/>
    </location>
</feature>
<dbReference type="PROSITE" id="PS50850">
    <property type="entry name" value="MFS"/>
    <property type="match status" value="1"/>
</dbReference>
<evidence type="ECO:0000256" key="4">
    <source>
        <dbReference type="ARBA" id="ARBA00023136"/>
    </source>
</evidence>